<evidence type="ECO:0000256" key="11">
    <source>
        <dbReference type="ARBA" id="ARBA00022989"/>
    </source>
</evidence>
<feature type="domain" description="HAMP" evidence="16">
    <location>
        <begin position="188"/>
        <end position="241"/>
    </location>
</feature>
<protein>
    <recommendedName>
        <fullName evidence="14">Sensor protein</fullName>
        <ecNumber evidence="14">2.7.13.3</ecNumber>
    </recommendedName>
</protein>
<dbReference type="NCBIfam" id="TIGR01386">
    <property type="entry name" value="cztS_silS_copS"/>
    <property type="match status" value="1"/>
</dbReference>
<dbReference type="CDD" id="cd00075">
    <property type="entry name" value="HATPase"/>
    <property type="match status" value="1"/>
</dbReference>
<dbReference type="SMART" id="SM00304">
    <property type="entry name" value="HAMP"/>
    <property type="match status" value="1"/>
</dbReference>
<dbReference type="InterPro" id="IPR036097">
    <property type="entry name" value="HisK_dim/P_sf"/>
</dbReference>
<dbReference type="GO" id="GO:0000155">
    <property type="term" value="F:phosphorelay sensor kinase activity"/>
    <property type="evidence" value="ECO:0007669"/>
    <property type="project" value="InterPro"/>
</dbReference>
<evidence type="ECO:0000256" key="13">
    <source>
        <dbReference type="ARBA" id="ARBA00023136"/>
    </source>
</evidence>
<dbReference type="InterPro" id="IPR048590">
    <property type="entry name" value="CusS-like_sensor"/>
</dbReference>
<evidence type="ECO:0000256" key="8">
    <source>
        <dbReference type="ARBA" id="ARBA00022741"/>
    </source>
</evidence>
<dbReference type="Gene3D" id="6.10.340.10">
    <property type="match status" value="1"/>
</dbReference>
<dbReference type="Gene3D" id="1.10.287.130">
    <property type="match status" value="1"/>
</dbReference>
<keyword evidence="13 14" id="KW-0472">Membrane</keyword>
<keyword evidence="4 14" id="KW-0997">Cell inner membrane</keyword>
<dbReference type="Pfam" id="PF00512">
    <property type="entry name" value="HisKA"/>
    <property type="match status" value="1"/>
</dbReference>
<dbReference type="PANTHER" id="PTHR45436:SF15">
    <property type="entry name" value="SENSOR HISTIDINE KINASE CUSS"/>
    <property type="match status" value="1"/>
</dbReference>
<evidence type="ECO:0000256" key="2">
    <source>
        <dbReference type="ARBA" id="ARBA00004429"/>
    </source>
</evidence>
<evidence type="ECO:0000256" key="4">
    <source>
        <dbReference type="ARBA" id="ARBA00022519"/>
    </source>
</evidence>
<dbReference type="Pfam" id="PF02518">
    <property type="entry name" value="HATPase_c"/>
    <property type="match status" value="1"/>
</dbReference>
<accession>A0A557R473</accession>
<dbReference type="EC" id="2.7.13.3" evidence="14"/>
<dbReference type="InterPro" id="IPR006290">
    <property type="entry name" value="CztS_silS_copS"/>
</dbReference>
<dbReference type="Proteomes" id="UP000318349">
    <property type="component" value="Unassembled WGS sequence"/>
</dbReference>
<keyword evidence="11 14" id="KW-1133">Transmembrane helix</keyword>
<dbReference type="SMART" id="SM00388">
    <property type="entry name" value="HisKA"/>
    <property type="match status" value="1"/>
</dbReference>
<dbReference type="FunFam" id="1.10.287.130:FF:000001">
    <property type="entry name" value="Two-component sensor histidine kinase"/>
    <property type="match status" value="1"/>
</dbReference>
<dbReference type="GO" id="GO:0005524">
    <property type="term" value="F:ATP binding"/>
    <property type="evidence" value="ECO:0007669"/>
    <property type="project" value="UniProtKB-KW"/>
</dbReference>
<dbReference type="SUPFAM" id="SSF47384">
    <property type="entry name" value="Homodimeric domain of signal transducing histidine kinase"/>
    <property type="match status" value="1"/>
</dbReference>
<proteinExistence type="predicted"/>
<keyword evidence="9 14" id="KW-0418">Kinase</keyword>
<dbReference type="InterPro" id="IPR003661">
    <property type="entry name" value="HisK_dim/P_dom"/>
</dbReference>
<keyword evidence="10 14" id="KW-0067">ATP-binding</keyword>
<gene>
    <name evidence="17" type="ORF">FHP89_14795</name>
</gene>
<evidence type="ECO:0000256" key="5">
    <source>
        <dbReference type="ARBA" id="ARBA00022553"/>
    </source>
</evidence>
<dbReference type="PRINTS" id="PR00344">
    <property type="entry name" value="BCTRLSENSOR"/>
</dbReference>
<dbReference type="PROSITE" id="PS50109">
    <property type="entry name" value="HIS_KIN"/>
    <property type="match status" value="1"/>
</dbReference>
<keyword evidence="5" id="KW-0597">Phosphoprotein</keyword>
<evidence type="ECO:0000256" key="12">
    <source>
        <dbReference type="ARBA" id="ARBA00023012"/>
    </source>
</evidence>
<dbReference type="CDD" id="cd00082">
    <property type="entry name" value="HisKA"/>
    <property type="match status" value="1"/>
</dbReference>
<comment type="subcellular location">
    <subcellularLocation>
        <location evidence="2">Cell inner membrane</location>
        <topology evidence="2">Multi-pass membrane protein</topology>
    </subcellularLocation>
</comment>
<evidence type="ECO:0000256" key="3">
    <source>
        <dbReference type="ARBA" id="ARBA00022475"/>
    </source>
</evidence>
<dbReference type="InterPro" id="IPR050428">
    <property type="entry name" value="TCS_sensor_his_kinase"/>
</dbReference>
<dbReference type="AlphaFoldDB" id="A0A557R473"/>
<evidence type="ECO:0000256" key="6">
    <source>
        <dbReference type="ARBA" id="ARBA00022679"/>
    </source>
</evidence>
<keyword evidence="8 14" id="KW-0547">Nucleotide-binding</keyword>
<keyword evidence="3 14" id="KW-1003">Cell membrane</keyword>
<dbReference type="InterPro" id="IPR003660">
    <property type="entry name" value="HAMP_dom"/>
</dbReference>
<dbReference type="InterPro" id="IPR004358">
    <property type="entry name" value="Sig_transdc_His_kin-like_C"/>
</dbReference>
<comment type="caution">
    <text evidence="17">The sequence shown here is derived from an EMBL/GenBank/DDBJ whole genome shotgun (WGS) entry which is preliminary data.</text>
</comment>
<evidence type="ECO:0000256" key="10">
    <source>
        <dbReference type="ARBA" id="ARBA00022840"/>
    </source>
</evidence>
<dbReference type="InterPro" id="IPR005467">
    <property type="entry name" value="His_kinase_dom"/>
</dbReference>
<evidence type="ECO:0000259" key="15">
    <source>
        <dbReference type="PROSITE" id="PS50109"/>
    </source>
</evidence>
<evidence type="ECO:0000256" key="14">
    <source>
        <dbReference type="RuleBase" id="RU364088"/>
    </source>
</evidence>
<evidence type="ECO:0000313" key="18">
    <source>
        <dbReference type="Proteomes" id="UP000318349"/>
    </source>
</evidence>
<name>A0A557R473_9RHOO</name>
<dbReference type="Gene3D" id="3.30.565.10">
    <property type="entry name" value="Histidine kinase-like ATPase, C-terminal domain"/>
    <property type="match status" value="1"/>
</dbReference>
<feature type="domain" description="Histidine kinase" evidence="15">
    <location>
        <begin position="249"/>
        <end position="462"/>
    </location>
</feature>
<keyword evidence="6 14" id="KW-0808">Transferase</keyword>
<dbReference type="SUPFAM" id="SSF55874">
    <property type="entry name" value="ATPase domain of HSP90 chaperone/DNA topoisomerase II/histidine kinase"/>
    <property type="match status" value="1"/>
</dbReference>
<dbReference type="InterPro" id="IPR003594">
    <property type="entry name" value="HATPase_dom"/>
</dbReference>
<evidence type="ECO:0000313" key="17">
    <source>
        <dbReference type="EMBL" id="TVO75065.1"/>
    </source>
</evidence>
<dbReference type="FunFam" id="3.30.565.10:FF:000006">
    <property type="entry name" value="Sensor histidine kinase WalK"/>
    <property type="match status" value="1"/>
</dbReference>
<dbReference type="GO" id="GO:0005886">
    <property type="term" value="C:plasma membrane"/>
    <property type="evidence" value="ECO:0007669"/>
    <property type="project" value="UniProtKB-SubCell"/>
</dbReference>
<dbReference type="EMBL" id="VMNI01000014">
    <property type="protein sequence ID" value="TVO75065.1"/>
    <property type="molecule type" value="Genomic_DNA"/>
</dbReference>
<dbReference type="SMART" id="SM00387">
    <property type="entry name" value="HATPase_c"/>
    <property type="match status" value="1"/>
</dbReference>
<evidence type="ECO:0000259" key="16">
    <source>
        <dbReference type="PROSITE" id="PS50885"/>
    </source>
</evidence>
<comment type="catalytic activity">
    <reaction evidence="1 14">
        <text>ATP + protein L-histidine = ADP + protein N-phospho-L-histidine.</text>
        <dbReference type="EC" id="2.7.13.3"/>
    </reaction>
</comment>
<dbReference type="Pfam" id="PF00672">
    <property type="entry name" value="HAMP"/>
    <property type="match status" value="1"/>
</dbReference>
<dbReference type="PROSITE" id="PS50885">
    <property type="entry name" value="HAMP"/>
    <property type="match status" value="1"/>
</dbReference>
<dbReference type="Pfam" id="PF21085">
    <property type="entry name" value="CusS"/>
    <property type="match status" value="1"/>
</dbReference>
<keyword evidence="7 14" id="KW-0812">Transmembrane</keyword>
<dbReference type="InterPro" id="IPR036890">
    <property type="entry name" value="HATPase_C_sf"/>
</dbReference>
<organism evidence="17 18">
    <name type="scientific">Denitromonas halophila</name>
    <dbReference type="NCBI Taxonomy" id="1629404"/>
    <lineage>
        <taxon>Bacteria</taxon>
        <taxon>Pseudomonadati</taxon>
        <taxon>Pseudomonadota</taxon>
        <taxon>Betaproteobacteria</taxon>
        <taxon>Rhodocyclales</taxon>
        <taxon>Zoogloeaceae</taxon>
        <taxon>Denitromonas</taxon>
    </lineage>
</organism>
<evidence type="ECO:0000256" key="9">
    <source>
        <dbReference type="ARBA" id="ARBA00022777"/>
    </source>
</evidence>
<reference evidence="17 18" key="1">
    <citation type="submission" date="2019-07" db="EMBL/GenBank/DDBJ databases">
        <title>The pathways for chlorine oxyanion respiration interact through the shared metabolite chlorate.</title>
        <authorList>
            <person name="Barnum T.P."/>
            <person name="Cheng Y."/>
            <person name="Hill K.A."/>
            <person name="Lucas L.N."/>
            <person name="Carlson H.K."/>
            <person name="Coates J.D."/>
        </authorList>
    </citation>
    <scope>NUCLEOTIDE SEQUENCE [LARGE SCALE GENOMIC DNA]</scope>
    <source>
        <strain evidence="17 18">SFB-1</strain>
    </source>
</reference>
<keyword evidence="12 14" id="KW-0902">Two-component regulatory system</keyword>
<comment type="function">
    <text evidence="14">Member of a two-component regulatory system.</text>
</comment>
<dbReference type="PANTHER" id="PTHR45436">
    <property type="entry name" value="SENSOR HISTIDINE KINASE YKOH"/>
    <property type="match status" value="1"/>
</dbReference>
<feature type="transmembrane region" description="Helical" evidence="14">
    <location>
        <begin position="168"/>
        <end position="187"/>
    </location>
</feature>
<evidence type="ECO:0000256" key="1">
    <source>
        <dbReference type="ARBA" id="ARBA00000085"/>
    </source>
</evidence>
<sequence>MSGRISLTARLTLLFAVASSTVLLALGLVIGSAMERHFEEQDIDVLSAKLGLIAHTVQRHLGARLPTPLPPMLSHTFIGHEAMSVLVLDSDHSTLFEAGDAHFPTMAPIVTAGADTSRPFVWTQASTVYRGLSIRITLPDHPGRELIVAAAIDIAHHIQFMDAFSRTLWAFVIGAALVSGLLGWLAARRGLAPLAIMATRTASITAQHLDARLPEAQMPQELHALVASLNAMLARLQEAFTRLSDFSSDLAHELRTPISNLMTQTQVALSRARSTEDYQDILASNAEEYERLSKMIADMLFLAKADHGLAIPNRETVDLRAEVDALFDFYDALAEEKTIRLVVEGAASTSGDRLMLRRALSNLLSNAVRHAAADSVVTVKLTMTAGAAEIQVSNTGDALPPEAIGRLFERFYRADPARQHTSEGAGLGLAITHSIIVAHGGSIAAESHAGITTFSLTLPAGAWSG</sequence>
<evidence type="ECO:0000256" key="7">
    <source>
        <dbReference type="ARBA" id="ARBA00022692"/>
    </source>
</evidence>